<keyword evidence="4" id="KW-0611">Plant defense</keyword>
<evidence type="ECO:0000256" key="2">
    <source>
        <dbReference type="ARBA" id="ARBA00022529"/>
    </source>
</evidence>
<evidence type="ECO:0000256" key="3">
    <source>
        <dbReference type="ARBA" id="ARBA00022577"/>
    </source>
</evidence>
<keyword evidence="3" id="KW-0295">Fungicide</keyword>
<protein>
    <submittedName>
        <fullName evidence="8">Defensin-like protein 129</fullName>
    </submittedName>
</protein>
<evidence type="ECO:0000313" key="7">
    <source>
        <dbReference type="Proteomes" id="UP000504608"/>
    </source>
</evidence>
<proteinExistence type="inferred from homology"/>
<dbReference type="Pfam" id="PF07333">
    <property type="entry name" value="SLR1-BP"/>
    <property type="match status" value="1"/>
</dbReference>
<reference evidence="8" key="1">
    <citation type="submission" date="2025-08" db="UniProtKB">
        <authorList>
            <consortium name="RefSeq"/>
        </authorList>
    </citation>
    <scope>IDENTIFICATION</scope>
    <source>
        <tissue evidence="8">Young leaves</tissue>
    </source>
</reference>
<dbReference type="Proteomes" id="UP000504608">
    <property type="component" value="Unplaced"/>
</dbReference>
<comment type="similarity">
    <text evidence="1">Belongs to the DEFL family.</text>
</comment>
<evidence type="ECO:0000256" key="4">
    <source>
        <dbReference type="ARBA" id="ARBA00022821"/>
    </source>
</evidence>
<feature type="chain" id="PRO_5026981473" evidence="6">
    <location>
        <begin position="28"/>
        <end position="80"/>
    </location>
</feature>
<dbReference type="PANTHER" id="PTHR33830:SF21">
    <property type="entry name" value="DEFENSIN-LIKE PROTEIN 165-RELATED"/>
    <property type="match status" value="1"/>
</dbReference>
<dbReference type="GO" id="GO:0031640">
    <property type="term" value="P:killing of cells of another organism"/>
    <property type="evidence" value="ECO:0007669"/>
    <property type="project" value="UniProtKB-KW"/>
</dbReference>
<evidence type="ECO:0000313" key="8">
    <source>
        <dbReference type="RefSeq" id="XP_022990690.1"/>
    </source>
</evidence>
<feature type="signal peptide" evidence="6">
    <location>
        <begin position="1"/>
        <end position="27"/>
    </location>
</feature>
<keyword evidence="2" id="KW-0929">Antimicrobial</keyword>
<keyword evidence="7" id="KW-1185">Reference proteome</keyword>
<dbReference type="PANTHER" id="PTHR33830">
    <property type="entry name" value="DEFENSIN-LIKE PROTEIN 184-RELATED"/>
    <property type="match status" value="1"/>
</dbReference>
<gene>
    <name evidence="8" type="primary">LOC111487504</name>
</gene>
<evidence type="ECO:0000256" key="6">
    <source>
        <dbReference type="SAM" id="SignalP"/>
    </source>
</evidence>
<name>A0A6J1JQS7_CUCMA</name>
<keyword evidence="6" id="KW-0732">Signal</keyword>
<evidence type="ECO:0000256" key="1">
    <source>
        <dbReference type="ARBA" id="ARBA00006722"/>
    </source>
</evidence>
<evidence type="ECO:0000256" key="5">
    <source>
        <dbReference type="ARBA" id="ARBA00023157"/>
    </source>
</evidence>
<dbReference type="GeneID" id="111487504"/>
<dbReference type="InterPro" id="IPR010851">
    <property type="entry name" value="DEFL"/>
</dbReference>
<accession>A0A6J1JQS7</accession>
<dbReference type="KEGG" id="cmax:111487504"/>
<sequence length="80" mass="8900">MAKFCCPLLFLLLVLSAALMMPEAAQASPCHERLYETGCEASACRKQCEEKYSTSTFECVPNPLHPPHIACLCFFDCPKN</sequence>
<dbReference type="RefSeq" id="XP_022990690.1">
    <property type="nucleotide sequence ID" value="XM_023134922.1"/>
</dbReference>
<dbReference type="AlphaFoldDB" id="A0A6J1JQS7"/>
<organism evidence="7 8">
    <name type="scientific">Cucurbita maxima</name>
    <name type="common">Pumpkin</name>
    <name type="synonym">Winter squash</name>
    <dbReference type="NCBI Taxonomy" id="3661"/>
    <lineage>
        <taxon>Eukaryota</taxon>
        <taxon>Viridiplantae</taxon>
        <taxon>Streptophyta</taxon>
        <taxon>Embryophyta</taxon>
        <taxon>Tracheophyta</taxon>
        <taxon>Spermatophyta</taxon>
        <taxon>Magnoliopsida</taxon>
        <taxon>eudicotyledons</taxon>
        <taxon>Gunneridae</taxon>
        <taxon>Pentapetalae</taxon>
        <taxon>rosids</taxon>
        <taxon>fabids</taxon>
        <taxon>Cucurbitales</taxon>
        <taxon>Cucurbitaceae</taxon>
        <taxon>Cucurbiteae</taxon>
        <taxon>Cucurbita</taxon>
    </lineage>
</organism>
<keyword evidence="5" id="KW-1015">Disulfide bond</keyword>
<dbReference type="GO" id="GO:0050832">
    <property type="term" value="P:defense response to fungus"/>
    <property type="evidence" value="ECO:0007669"/>
    <property type="project" value="UniProtKB-KW"/>
</dbReference>